<dbReference type="GO" id="GO:0010629">
    <property type="term" value="P:negative regulation of gene expression"/>
    <property type="evidence" value="ECO:0007669"/>
    <property type="project" value="TreeGrafter"/>
</dbReference>
<evidence type="ECO:0000259" key="7">
    <source>
        <dbReference type="PROSITE" id="PS51059"/>
    </source>
</evidence>
<evidence type="ECO:0000256" key="5">
    <source>
        <dbReference type="ARBA" id="ARBA00023242"/>
    </source>
</evidence>
<protein>
    <recommendedName>
        <fullName evidence="6">Poly [ADP-ribose] polymerase</fullName>
        <shortName evidence="6">PARP</shortName>
        <ecNumber evidence="6">2.4.2.-</ecNumber>
    </recommendedName>
</protein>
<evidence type="ECO:0000313" key="9">
    <source>
        <dbReference type="Proteomes" id="UP000596742"/>
    </source>
</evidence>
<keyword evidence="3 6" id="KW-0808">Transferase</keyword>
<dbReference type="GO" id="GO:0005737">
    <property type="term" value="C:cytoplasm"/>
    <property type="evidence" value="ECO:0007669"/>
    <property type="project" value="TreeGrafter"/>
</dbReference>
<dbReference type="EC" id="2.4.2.-" evidence="6"/>
<dbReference type="Gene3D" id="3.90.228.10">
    <property type="match status" value="1"/>
</dbReference>
<keyword evidence="9" id="KW-1185">Reference proteome</keyword>
<evidence type="ECO:0000256" key="6">
    <source>
        <dbReference type="RuleBase" id="RU362114"/>
    </source>
</evidence>
<dbReference type="Proteomes" id="UP000596742">
    <property type="component" value="Unassembled WGS sequence"/>
</dbReference>
<dbReference type="GO" id="GO:0003950">
    <property type="term" value="F:NAD+ poly-ADP-ribosyltransferase activity"/>
    <property type="evidence" value="ECO:0007669"/>
    <property type="project" value="UniProtKB-UniRule"/>
</dbReference>
<gene>
    <name evidence="8" type="ORF">MGAL_10B020799</name>
</gene>
<feature type="domain" description="PARP catalytic" evidence="7">
    <location>
        <begin position="1"/>
        <end position="162"/>
    </location>
</feature>
<dbReference type="InterPro" id="IPR012317">
    <property type="entry name" value="Poly(ADP-ribose)pol_cat_dom"/>
</dbReference>
<dbReference type="Pfam" id="PF00644">
    <property type="entry name" value="PARP"/>
    <property type="match status" value="1"/>
</dbReference>
<reference evidence="8" key="1">
    <citation type="submission" date="2018-11" db="EMBL/GenBank/DDBJ databases">
        <authorList>
            <person name="Alioto T."/>
            <person name="Alioto T."/>
        </authorList>
    </citation>
    <scope>NUCLEOTIDE SEQUENCE</scope>
</reference>
<comment type="caution">
    <text evidence="8">The sequence shown here is derived from an EMBL/GenBank/DDBJ whole genome shotgun (WGS) entry which is preliminary data.</text>
</comment>
<evidence type="ECO:0000313" key="8">
    <source>
        <dbReference type="EMBL" id="VDI09137.1"/>
    </source>
</evidence>
<evidence type="ECO:0000256" key="1">
    <source>
        <dbReference type="ARBA" id="ARBA00004123"/>
    </source>
</evidence>
<keyword evidence="5" id="KW-0539">Nucleus</keyword>
<proteinExistence type="predicted"/>
<evidence type="ECO:0000256" key="3">
    <source>
        <dbReference type="ARBA" id="ARBA00022679"/>
    </source>
</evidence>
<dbReference type="OrthoDB" id="406099at2759"/>
<comment type="subcellular location">
    <subcellularLocation>
        <location evidence="1">Nucleus</location>
    </subcellularLocation>
</comment>
<accession>A0A8B6CU78</accession>
<dbReference type="EMBL" id="UYJE01002262">
    <property type="protein sequence ID" value="VDI09137.1"/>
    <property type="molecule type" value="Genomic_DNA"/>
</dbReference>
<dbReference type="AlphaFoldDB" id="A0A8B6CU78"/>
<evidence type="ECO:0000256" key="4">
    <source>
        <dbReference type="ARBA" id="ARBA00023027"/>
    </source>
</evidence>
<dbReference type="SUPFAM" id="SSF56399">
    <property type="entry name" value="ADP-ribosylation"/>
    <property type="match status" value="1"/>
</dbReference>
<keyword evidence="4 6" id="KW-0520">NAD</keyword>
<sequence>MSIAISRVQNPTLYLQYAAKKKELYNKNGKNPERWLWHGTSADTVDKIITLGFNRSYCGKNGTLFGEGVYFAPDAKHSSCYCSPDSDSNKHIFSVQVLTGKMCQGHQGLKVLPPIPGKGLVLYDSAANDLSNPTELVIFHDSQAYPAYHVCFKSKSLRDLFS</sequence>
<evidence type="ECO:0000256" key="2">
    <source>
        <dbReference type="ARBA" id="ARBA00022676"/>
    </source>
</evidence>
<dbReference type="PANTHER" id="PTHR14453">
    <property type="entry name" value="PARP/ZINC FINGER CCCH TYPE DOMAIN CONTAINING PROTEIN"/>
    <property type="match status" value="1"/>
</dbReference>
<dbReference type="GO" id="GO:0005634">
    <property type="term" value="C:nucleus"/>
    <property type="evidence" value="ECO:0007669"/>
    <property type="project" value="UniProtKB-SubCell"/>
</dbReference>
<dbReference type="InterPro" id="IPR052056">
    <property type="entry name" value="Mono-ARTD/PARP"/>
</dbReference>
<organism evidence="8 9">
    <name type="scientific">Mytilus galloprovincialis</name>
    <name type="common">Mediterranean mussel</name>
    <dbReference type="NCBI Taxonomy" id="29158"/>
    <lineage>
        <taxon>Eukaryota</taxon>
        <taxon>Metazoa</taxon>
        <taxon>Spiralia</taxon>
        <taxon>Lophotrochozoa</taxon>
        <taxon>Mollusca</taxon>
        <taxon>Bivalvia</taxon>
        <taxon>Autobranchia</taxon>
        <taxon>Pteriomorphia</taxon>
        <taxon>Mytilida</taxon>
        <taxon>Mytiloidea</taxon>
        <taxon>Mytilidae</taxon>
        <taxon>Mytilinae</taxon>
        <taxon>Mytilus</taxon>
    </lineage>
</organism>
<dbReference type="GO" id="GO:0003714">
    <property type="term" value="F:transcription corepressor activity"/>
    <property type="evidence" value="ECO:0007669"/>
    <property type="project" value="TreeGrafter"/>
</dbReference>
<dbReference type="PROSITE" id="PS51059">
    <property type="entry name" value="PARP_CATALYTIC"/>
    <property type="match status" value="1"/>
</dbReference>
<dbReference type="PANTHER" id="PTHR14453:SF67">
    <property type="entry name" value="POLY [ADP-RIBOSE] POLYMERASE"/>
    <property type="match status" value="1"/>
</dbReference>
<keyword evidence="2 6" id="KW-0328">Glycosyltransferase</keyword>
<name>A0A8B6CU78_MYTGA</name>